<dbReference type="Pfam" id="PF02674">
    <property type="entry name" value="Colicin_V"/>
    <property type="match status" value="1"/>
</dbReference>
<feature type="transmembrane region" description="Helical" evidence="5">
    <location>
        <begin position="98"/>
        <end position="121"/>
    </location>
</feature>
<protein>
    <recommendedName>
        <fullName evidence="8">Serine protease</fullName>
    </recommendedName>
</protein>
<dbReference type="InterPro" id="IPR009003">
    <property type="entry name" value="Peptidase_S1_PA"/>
</dbReference>
<evidence type="ECO:0008006" key="8">
    <source>
        <dbReference type="Google" id="ProtNLM"/>
    </source>
</evidence>
<dbReference type="STRING" id="156976.AK829_09030"/>
<evidence type="ECO:0000256" key="4">
    <source>
        <dbReference type="ARBA" id="ARBA00023136"/>
    </source>
</evidence>
<feature type="transmembrane region" description="Helical" evidence="5">
    <location>
        <begin position="55"/>
        <end position="78"/>
    </location>
</feature>
<dbReference type="Pfam" id="PF13365">
    <property type="entry name" value="Trypsin_2"/>
    <property type="match status" value="1"/>
</dbReference>
<dbReference type="Proteomes" id="UP000060016">
    <property type="component" value="Chromosome"/>
</dbReference>
<evidence type="ECO:0000256" key="3">
    <source>
        <dbReference type="ARBA" id="ARBA00022989"/>
    </source>
</evidence>
<evidence type="ECO:0000313" key="7">
    <source>
        <dbReference type="Proteomes" id="UP000060016"/>
    </source>
</evidence>
<dbReference type="AlphaFoldDB" id="A0A0K1RCW3"/>
<evidence type="ECO:0000256" key="5">
    <source>
        <dbReference type="SAM" id="Phobius"/>
    </source>
</evidence>
<dbReference type="GO" id="GO:0016020">
    <property type="term" value="C:membrane"/>
    <property type="evidence" value="ECO:0007669"/>
    <property type="project" value="UniProtKB-SubCell"/>
</dbReference>
<dbReference type="KEGG" id="crie:AK829_09030"/>
<gene>
    <name evidence="6" type="ORF">AK829_09030</name>
</gene>
<comment type="subcellular location">
    <subcellularLocation>
        <location evidence="1">Membrane</location>
        <topology evidence="1">Multi-pass membrane protein</topology>
    </subcellularLocation>
</comment>
<dbReference type="EMBL" id="CP012342">
    <property type="protein sequence ID" value="AKV59265.1"/>
    <property type="molecule type" value="Genomic_DNA"/>
</dbReference>
<name>A0A0K1RCW3_9CORY</name>
<dbReference type="PANTHER" id="PTHR43019:SF23">
    <property type="entry name" value="PROTEASE DO-LIKE 5, CHLOROPLASTIC"/>
    <property type="match status" value="1"/>
</dbReference>
<dbReference type="PANTHER" id="PTHR43019">
    <property type="entry name" value="SERINE ENDOPROTEASE DEGS"/>
    <property type="match status" value="1"/>
</dbReference>
<keyword evidence="3 5" id="KW-1133">Transmembrane helix</keyword>
<proteinExistence type="predicted"/>
<dbReference type="SUPFAM" id="SSF50494">
    <property type="entry name" value="Trypsin-like serine proteases"/>
    <property type="match status" value="1"/>
</dbReference>
<keyword evidence="4 5" id="KW-0472">Membrane</keyword>
<dbReference type="GO" id="GO:0009403">
    <property type="term" value="P:toxin biosynthetic process"/>
    <property type="evidence" value="ECO:0007669"/>
    <property type="project" value="InterPro"/>
</dbReference>
<keyword evidence="2 5" id="KW-0812">Transmembrane</keyword>
<dbReference type="NCBIfam" id="NF033740">
    <property type="entry name" value="MarP_fam_protase"/>
    <property type="match status" value="1"/>
</dbReference>
<evidence type="ECO:0000256" key="2">
    <source>
        <dbReference type="ARBA" id="ARBA00022692"/>
    </source>
</evidence>
<dbReference type="Gene3D" id="2.40.10.10">
    <property type="entry name" value="Trypsin-like serine proteases"/>
    <property type="match status" value="2"/>
</dbReference>
<evidence type="ECO:0000313" key="6">
    <source>
        <dbReference type="EMBL" id="AKV59265.1"/>
    </source>
</evidence>
<feature type="transmembrane region" description="Helical" evidence="5">
    <location>
        <begin position="28"/>
        <end position="48"/>
    </location>
</feature>
<keyword evidence="7" id="KW-1185">Reference proteome</keyword>
<dbReference type="InterPro" id="IPR003825">
    <property type="entry name" value="Colicin-V_CvpA"/>
</dbReference>
<dbReference type="InterPro" id="IPR043504">
    <property type="entry name" value="Peptidase_S1_PA_chymotrypsin"/>
</dbReference>
<dbReference type="PATRIC" id="fig|156976.3.peg.1810"/>
<dbReference type="InterPro" id="IPR047680">
    <property type="entry name" value="MarP-like"/>
</dbReference>
<sequence>MFLDLTLVALIVLSLIGGWRSGALASVFAAIGVVAGLVVALAIAPFALDVTDSRVLRIAILVLLVVGFVAVGNIAGSAAGAQVRGSVRRRWVRRVDSLFGAAFQALAMSLVLWFISIPLAASVQGPVGDTLRASKVFGTIDQVAPAGISQMPLRMAAMLDQSGLPPLVPPFGPRVAQVDAPDPARVRESMLAEVRPAVVQVLGDSSVCQRRLTGSGFVIDDDYVLTNAHVVAGTNVVALDTVIGVKEAEVVLYDSDVDIAVLHSPQLGIDPLQWSPKELLPNDATVILGYPQSGPFEAAPARVRGRLNISGPDIYAAGRVDREAYAIRGSVRQGNSGGPLVDVDGDVVGMIFGAAMDNAETGYALTASQVRERIGDVRTLRVPADTQACVGG</sequence>
<dbReference type="RefSeq" id="WP_052205544.1">
    <property type="nucleotide sequence ID" value="NZ_CP012342.1"/>
</dbReference>
<organism evidence="6 7">
    <name type="scientific">Corynebacterium riegelii</name>
    <dbReference type="NCBI Taxonomy" id="156976"/>
    <lineage>
        <taxon>Bacteria</taxon>
        <taxon>Bacillati</taxon>
        <taxon>Actinomycetota</taxon>
        <taxon>Actinomycetes</taxon>
        <taxon>Mycobacteriales</taxon>
        <taxon>Corynebacteriaceae</taxon>
        <taxon>Corynebacterium</taxon>
    </lineage>
</organism>
<evidence type="ECO:0000256" key="1">
    <source>
        <dbReference type="ARBA" id="ARBA00004141"/>
    </source>
</evidence>
<reference evidence="6 7" key="1">
    <citation type="submission" date="2015-08" db="EMBL/GenBank/DDBJ databases">
        <authorList>
            <person name="Babu N.S."/>
            <person name="Beckwith C.J."/>
            <person name="Beseler K.G."/>
            <person name="Brison A."/>
            <person name="Carone J.V."/>
            <person name="Caskin T.P."/>
            <person name="Diamond M."/>
            <person name="Durham M.E."/>
            <person name="Foxe J.M."/>
            <person name="Go M."/>
            <person name="Henderson B.A."/>
            <person name="Jones I.B."/>
            <person name="McGettigan J.A."/>
            <person name="Micheletti S.J."/>
            <person name="Nasrallah M.E."/>
            <person name="Ortiz D."/>
            <person name="Piller C.R."/>
            <person name="Privatt S.R."/>
            <person name="Schneider S.L."/>
            <person name="Sharp S."/>
            <person name="Smith T.C."/>
            <person name="Stanton J.D."/>
            <person name="Ullery H.E."/>
            <person name="Wilson R.J."/>
            <person name="Serrano M.G."/>
            <person name="Buck G."/>
            <person name="Lee V."/>
            <person name="Wang Y."/>
            <person name="Carvalho R."/>
            <person name="Voegtly L."/>
            <person name="Shi R."/>
            <person name="Duckworth R."/>
            <person name="Johnson A."/>
            <person name="Loviza R."/>
            <person name="Walstead R."/>
            <person name="Shah Z."/>
            <person name="Kiflezghi M."/>
            <person name="Wade K."/>
            <person name="Ball S.L."/>
            <person name="Bradley K.W."/>
            <person name="Asai D.J."/>
            <person name="Bowman C.A."/>
            <person name="Russell D.A."/>
            <person name="Pope W.H."/>
            <person name="Jacobs-Sera D."/>
            <person name="Hendrix R.W."/>
            <person name="Hatfull G.F."/>
        </authorList>
    </citation>
    <scope>NUCLEOTIDE SEQUENCE [LARGE SCALE GENOMIC DNA]</scope>
    <source>
        <strain evidence="6 7">PUDD_83A45</strain>
    </source>
</reference>
<accession>A0A0K1RCW3</accession>